<keyword evidence="1" id="KW-0436">Ligase</keyword>
<comment type="caution">
    <text evidence="1">The sequence shown here is derived from an EMBL/GenBank/DDBJ whole genome shotgun (WGS) entry which is preliminary data.</text>
</comment>
<dbReference type="InterPro" id="IPR042099">
    <property type="entry name" value="ANL_N_sf"/>
</dbReference>
<proteinExistence type="predicted"/>
<dbReference type="GO" id="GO:0047475">
    <property type="term" value="F:phenylacetate-CoA ligase activity"/>
    <property type="evidence" value="ECO:0007669"/>
    <property type="project" value="UniProtKB-EC"/>
</dbReference>
<evidence type="ECO:0000313" key="1">
    <source>
        <dbReference type="EMBL" id="MDQ0229064.1"/>
    </source>
</evidence>
<sequence length="449" mass="51253">MLNPLTKQDNEFYLDALVDWFQQFDEHESIEKFSRAELNEYHAFCLSGLLQYVTENSTYYAKKFNNLKAEVALDNYLEFFEQVPFSTKDEIRTSYKDMHVNKDIAQVCKSTGTTGGPPTYIGSTYNDLNKYYPAVEYKQLLGKIRNSVVANALPYEMSSSGLIFHHSFQNSLNCNMLPVGKGGAYSDPKDALQFMKDWDINVLVTTPTYAIILSEIAERENIDLREFKLDTLFLTGEGTSDSFRKRIEKIWNCKTNILFGSLEAQLVGIECSNQNGIHLAEGNLYVEVINPQTGEKLDNGMIGEIVVTTLIREGMPLIRYRTGDIGYLDETECTCGVTSSRLVLRGRIHDQLVLENGSYSPFYLEDILMRNELVGNWYKFHIENKKLTIEVEPSNSEIDKEEIADAVINSFEFHLNEEIHVIVNNEVERAYSGKVKRIYYTEKQAVAGS</sequence>
<dbReference type="EMBL" id="JAUSUD010000001">
    <property type="protein sequence ID" value="MDQ0229064.1"/>
    <property type="molecule type" value="Genomic_DNA"/>
</dbReference>
<name>A0ABT9Z9Y2_9BACI</name>
<protein>
    <submittedName>
        <fullName evidence="1">Phenylacetate-CoA ligase</fullName>
        <ecNumber evidence="1">6.2.1.30</ecNumber>
    </submittedName>
</protein>
<gene>
    <name evidence="1" type="ORF">J2S19_000314</name>
</gene>
<dbReference type="Gene3D" id="3.40.50.12780">
    <property type="entry name" value="N-terminal domain of ligase-like"/>
    <property type="match status" value="1"/>
</dbReference>
<reference evidence="1 2" key="1">
    <citation type="submission" date="2023-07" db="EMBL/GenBank/DDBJ databases">
        <title>Genomic Encyclopedia of Type Strains, Phase IV (KMG-IV): sequencing the most valuable type-strain genomes for metagenomic binning, comparative biology and taxonomic classification.</title>
        <authorList>
            <person name="Goeker M."/>
        </authorList>
    </citation>
    <scope>NUCLEOTIDE SEQUENCE [LARGE SCALE GENOMIC DNA]</scope>
    <source>
        <strain evidence="1 2">DSM 29005</strain>
    </source>
</reference>
<dbReference type="EC" id="6.2.1.30" evidence="1"/>
<dbReference type="PANTHER" id="PTHR43845:SF1">
    <property type="entry name" value="BLR5969 PROTEIN"/>
    <property type="match status" value="1"/>
</dbReference>
<dbReference type="Proteomes" id="UP001234495">
    <property type="component" value="Unassembled WGS sequence"/>
</dbReference>
<dbReference type="PANTHER" id="PTHR43845">
    <property type="entry name" value="BLR5969 PROTEIN"/>
    <property type="match status" value="1"/>
</dbReference>
<evidence type="ECO:0000313" key="2">
    <source>
        <dbReference type="Proteomes" id="UP001234495"/>
    </source>
</evidence>
<organism evidence="1 2">
    <name type="scientific">Metabacillus malikii</name>
    <dbReference type="NCBI Taxonomy" id="1504265"/>
    <lineage>
        <taxon>Bacteria</taxon>
        <taxon>Bacillati</taxon>
        <taxon>Bacillota</taxon>
        <taxon>Bacilli</taxon>
        <taxon>Bacillales</taxon>
        <taxon>Bacillaceae</taxon>
        <taxon>Metabacillus</taxon>
    </lineage>
</organism>
<dbReference type="RefSeq" id="WP_307336142.1">
    <property type="nucleotide sequence ID" value="NZ_JAUSUD010000001.1"/>
</dbReference>
<dbReference type="SUPFAM" id="SSF56801">
    <property type="entry name" value="Acetyl-CoA synthetase-like"/>
    <property type="match status" value="1"/>
</dbReference>
<keyword evidence="2" id="KW-1185">Reference proteome</keyword>
<accession>A0ABT9Z9Y2</accession>